<name>A0A0W0TPL8_LEGER</name>
<keyword evidence="3" id="KW-1185">Reference proteome</keyword>
<gene>
    <name evidence="2" type="ORF">Lery_1377</name>
</gene>
<dbReference type="EMBL" id="LNYA01000024">
    <property type="protein sequence ID" value="KTC97538.1"/>
    <property type="molecule type" value="Genomic_DNA"/>
</dbReference>
<dbReference type="PATRIC" id="fig|448.7.peg.1438"/>
<comment type="caution">
    <text evidence="2">The sequence shown here is derived from an EMBL/GenBank/DDBJ whole genome shotgun (WGS) entry which is preliminary data.</text>
</comment>
<evidence type="ECO:0000313" key="3">
    <source>
        <dbReference type="Proteomes" id="UP000054773"/>
    </source>
</evidence>
<protein>
    <submittedName>
        <fullName evidence="2">Uncharacterized protein</fullName>
    </submittedName>
</protein>
<dbReference type="RefSeq" id="WP_058526534.1">
    <property type="nucleotide sequence ID" value="NZ_CAAAHY010000027.1"/>
</dbReference>
<accession>A0A0W0TPL8</accession>
<feature type="coiled-coil region" evidence="1">
    <location>
        <begin position="19"/>
        <end position="55"/>
    </location>
</feature>
<sequence>MSLHKEQDDDSYSFTDFSIEEDADELNRKKHLRKKLEERLERKRLKEEFDELDGEFDWDELDR</sequence>
<organism evidence="2 3">
    <name type="scientific">Legionella erythra</name>
    <dbReference type="NCBI Taxonomy" id="448"/>
    <lineage>
        <taxon>Bacteria</taxon>
        <taxon>Pseudomonadati</taxon>
        <taxon>Pseudomonadota</taxon>
        <taxon>Gammaproteobacteria</taxon>
        <taxon>Legionellales</taxon>
        <taxon>Legionellaceae</taxon>
        <taxon>Legionella</taxon>
    </lineage>
</organism>
<dbReference type="AlphaFoldDB" id="A0A0W0TPL8"/>
<evidence type="ECO:0000256" key="1">
    <source>
        <dbReference type="SAM" id="Coils"/>
    </source>
</evidence>
<keyword evidence="1" id="KW-0175">Coiled coil</keyword>
<dbReference type="STRING" id="448.Lery_1377"/>
<evidence type="ECO:0000313" key="2">
    <source>
        <dbReference type="EMBL" id="KTC97538.1"/>
    </source>
</evidence>
<reference evidence="2 3" key="1">
    <citation type="submission" date="2015-11" db="EMBL/GenBank/DDBJ databases">
        <title>Genomic analysis of 38 Legionella species identifies large and diverse effector repertoires.</title>
        <authorList>
            <person name="Burstein D."/>
            <person name="Amaro F."/>
            <person name="Zusman T."/>
            <person name="Lifshitz Z."/>
            <person name="Cohen O."/>
            <person name="Gilbert J.A."/>
            <person name="Pupko T."/>
            <person name="Shuman H.A."/>
            <person name="Segal G."/>
        </authorList>
    </citation>
    <scope>NUCLEOTIDE SEQUENCE [LARGE SCALE GENOMIC DNA]</scope>
    <source>
        <strain evidence="2 3">SE-32A-C8</strain>
    </source>
</reference>
<dbReference type="Proteomes" id="UP000054773">
    <property type="component" value="Unassembled WGS sequence"/>
</dbReference>
<proteinExistence type="predicted"/>